<dbReference type="PANTHER" id="PTHR22803">
    <property type="entry name" value="MANNOSE, PHOSPHOLIPASE, LECTIN RECEPTOR RELATED"/>
    <property type="match status" value="1"/>
</dbReference>
<dbReference type="PROSITE" id="PS50041">
    <property type="entry name" value="C_TYPE_LECTIN_2"/>
    <property type="match status" value="1"/>
</dbReference>
<dbReference type="InterPro" id="IPR050111">
    <property type="entry name" value="C-type_lectin/snaclec_domain"/>
</dbReference>
<dbReference type="Pfam" id="PF00059">
    <property type="entry name" value="Lectin_C"/>
    <property type="match status" value="1"/>
</dbReference>
<evidence type="ECO:0000256" key="1">
    <source>
        <dbReference type="SAM" id="SignalP"/>
    </source>
</evidence>
<dbReference type="WBParaSite" id="HCON_00099240-00001">
    <property type="protein sequence ID" value="HCON_00099240-00001"/>
    <property type="gene ID" value="HCON_00099240"/>
</dbReference>
<sequence length="173" mass="20102">MAAIVVMWTTTTLLALAFAAANGTNDGWVNSHRYSYKLFECNATFDEAESKCVAEGGHLASIHDKKENELIYKMAKTKTDPKTHNDFVWIGLRQVNWPKDKKWTWTDGTPVDFWNWAPSEPDNIERKEHCAQFYNLHKETVSNVPKCRCKKWNDYPCQSKMKFFICKRPDAEC</sequence>
<dbReference type="CDD" id="cd00037">
    <property type="entry name" value="CLECT"/>
    <property type="match status" value="1"/>
</dbReference>
<dbReference type="SUPFAM" id="SSF56436">
    <property type="entry name" value="C-type lectin-like"/>
    <property type="match status" value="1"/>
</dbReference>
<feature type="domain" description="C-type lectin" evidence="2">
    <location>
        <begin position="31"/>
        <end position="163"/>
    </location>
</feature>
<dbReference type="SMART" id="SM00034">
    <property type="entry name" value="CLECT"/>
    <property type="match status" value="1"/>
</dbReference>
<dbReference type="OrthoDB" id="5860166at2759"/>
<feature type="chain" id="PRO_5035451031" evidence="1">
    <location>
        <begin position="24"/>
        <end position="173"/>
    </location>
</feature>
<keyword evidence="3" id="KW-1185">Reference proteome</keyword>
<dbReference type="InterPro" id="IPR016186">
    <property type="entry name" value="C-type_lectin-like/link_sf"/>
</dbReference>
<accession>A0A7I4YIV2</accession>
<dbReference type="Gene3D" id="3.10.100.10">
    <property type="entry name" value="Mannose-Binding Protein A, subunit A"/>
    <property type="match status" value="1"/>
</dbReference>
<evidence type="ECO:0000259" key="2">
    <source>
        <dbReference type="PROSITE" id="PS50041"/>
    </source>
</evidence>
<feature type="signal peptide" evidence="1">
    <location>
        <begin position="1"/>
        <end position="23"/>
    </location>
</feature>
<dbReference type="InterPro" id="IPR016187">
    <property type="entry name" value="CTDL_fold"/>
</dbReference>
<protein>
    <submittedName>
        <fullName evidence="4">C-type lectin domain-containing protein</fullName>
    </submittedName>
</protein>
<dbReference type="Proteomes" id="UP000025227">
    <property type="component" value="Unplaced"/>
</dbReference>
<keyword evidence="1" id="KW-0732">Signal</keyword>
<dbReference type="AlphaFoldDB" id="A0A7I4YIV2"/>
<evidence type="ECO:0000313" key="3">
    <source>
        <dbReference type="Proteomes" id="UP000025227"/>
    </source>
</evidence>
<evidence type="ECO:0000313" key="4">
    <source>
        <dbReference type="WBParaSite" id="HCON_00099240-00001"/>
    </source>
</evidence>
<dbReference type="InterPro" id="IPR001304">
    <property type="entry name" value="C-type_lectin-like"/>
</dbReference>
<organism evidence="3 4">
    <name type="scientific">Haemonchus contortus</name>
    <name type="common">Barber pole worm</name>
    <dbReference type="NCBI Taxonomy" id="6289"/>
    <lineage>
        <taxon>Eukaryota</taxon>
        <taxon>Metazoa</taxon>
        <taxon>Ecdysozoa</taxon>
        <taxon>Nematoda</taxon>
        <taxon>Chromadorea</taxon>
        <taxon>Rhabditida</taxon>
        <taxon>Rhabditina</taxon>
        <taxon>Rhabditomorpha</taxon>
        <taxon>Strongyloidea</taxon>
        <taxon>Trichostrongylidae</taxon>
        <taxon>Haemonchus</taxon>
    </lineage>
</organism>
<reference evidence="4" key="1">
    <citation type="submission" date="2020-12" db="UniProtKB">
        <authorList>
            <consortium name="WormBaseParasite"/>
        </authorList>
    </citation>
    <scope>IDENTIFICATION</scope>
    <source>
        <strain evidence="4">MHco3</strain>
    </source>
</reference>
<name>A0A7I4YIV2_HAECO</name>
<proteinExistence type="predicted"/>